<dbReference type="InterPro" id="IPR011707">
    <property type="entry name" value="Cu-oxidase-like_N"/>
</dbReference>
<evidence type="ECO:0000256" key="1">
    <source>
        <dbReference type="ARBA" id="ARBA00010609"/>
    </source>
</evidence>
<feature type="domain" description="Plastocyanin-like" evidence="3">
    <location>
        <begin position="114"/>
        <end position="182"/>
    </location>
</feature>
<dbReference type="PANTHER" id="PTHR48267:SF1">
    <property type="entry name" value="BILIRUBIN OXIDASE"/>
    <property type="match status" value="1"/>
</dbReference>
<dbReference type="InterPro" id="IPR011706">
    <property type="entry name" value="Cu-oxidase_C"/>
</dbReference>
<name>A0ABY7ATH8_9PSEU</name>
<dbReference type="Proteomes" id="UP001163203">
    <property type="component" value="Chromosome"/>
</dbReference>
<dbReference type="Gene3D" id="2.60.40.420">
    <property type="entry name" value="Cupredoxins - blue copper proteins"/>
    <property type="match status" value="3"/>
</dbReference>
<feature type="domain" description="Plastocyanin-like" evidence="3">
    <location>
        <begin position="46"/>
        <end position="80"/>
    </location>
</feature>
<dbReference type="InterPro" id="IPR045087">
    <property type="entry name" value="Cu-oxidase_fam"/>
</dbReference>
<comment type="similarity">
    <text evidence="1">Belongs to the multicopper oxidase family.</text>
</comment>
<organism evidence="4 5">
    <name type="scientific">Amycolatopsis cynarae</name>
    <dbReference type="NCBI Taxonomy" id="2995223"/>
    <lineage>
        <taxon>Bacteria</taxon>
        <taxon>Bacillati</taxon>
        <taxon>Actinomycetota</taxon>
        <taxon>Actinomycetes</taxon>
        <taxon>Pseudonocardiales</taxon>
        <taxon>Pseudonocardiaceae</taxon>
        <taxon>Amycolatopsis</taxon>
    </lineage>
</organism>
<dbReference type="SUPFAM" id="SSF49503">
    <property type="entry name" value="Cupredoxins"/>
    <property type="match status" value="3"/>
</dbReference>
<dbReference type="CDD" id="cd13844">
    <property type="entry name" value="CuRO_1_BOD_CotA_like"/>
    <property type="match status" value="1"/>
</dbReference>
<evidence type="ECO:0000259" key="2">
    <source>
        <dbReference type="Pfam" id="PF07731"/>
    </source>
</evidence>
<sequence length="583" mass="63429">MSLTKFADPLRVPPVVRPRPGGASGLSRLTIPMRATRVSLHSELPSTPAWTYAGHLPGPTIEVRRGQPVRIDWRNEITGQYPVTAVIGPEYSQNEPGTSGGTVDPHVAALPPWTVVHLHGGRTIAGSDGWTENCALTGQSQVADYGNDQRASLLWYHDHAMGITRLNVLSGLAGLYVVRDEEEDRLGLPAGRYELPLMLFDRNLGTDGRGRLTGRLLHKTEQGTSEFFAPFTLVNGTIWPYAEVEPRPYRLRLLNAANARVYRLLLIDEQGRPVSEAIRQIGTDGGLLPAPVPLPATGLTLAPAERADLLVDFAALAGRSLRLVNTAAAPFDGAPPAADLPPGVPDPDPDHRLTEPDVLQFRVARGPERRPVVLPPKLSPSFTRLGHDTLPPHEHRTVALVERDMLELWELAELPAGQGAPTGSVTDGIIQVTGPGATSPVTYRRQAASLEDTVNWFVTLDGWEVWHILNLTGDTHPFHVHLVSFQALARDRYDTSGFDPAQGGTAKPVAFTGTGVLDANEQGWKDTIRVNPGEQVTIAARFGGATGRYLYHCHILEHEDNDMMRPFVVLPAAVKAMMGRMSM</sequence>
<dbReference type="PANTHER" id="PTHR48267">
    <property type="entry name" value="CUPREDOXIN SUPERFAMILY PROTEIN"/>
    <property type="match status" value="1"/>
</dbReference>
<dbReference type="EMBL" id="CP113836">
    <property type="protein sequence ID" value="WAL63255.1"/>
    <property type="molecule type" value="Genomic_DNA"/>
</dbReference>
<dbReference type="Pfam" id="PF07731">
    <property type="entry name" value="Cu-oxidase_2"/>
    <property type="match status" value="1"/>
</dbReference>
<evidence type="ECO:0000313" key="5">
    <source>
        <dbReference type="Proteomes" id="UP001163203"/>
    </source>
</evidence>
<dbReference type="Pfam" id="PF07732">
    <property type="entry name" value="Cu-oxidase_3"/>
    <property type="match status" value="2"/>
</dbReference>
<protein>
    <submittedName>
        <fullName evidence="4">Multicopper oxidase domain-containing protein</fullName>
    </submittedName>
</protein>
<feature type="domain" description="Plastocyanin-like" evidence="2">
    <location>
        <begin position="453"/>
        <end position="571"/>
    </location>
</feature>
<reference evidence="4" key="1">
    <citation type="submission" date="2022-11" db="EMBL/GenBank/DDBJ databases">
        <authorList>
            <person name="Mo P."/>
        </authorList>
    </citation>
    <scope>NUCLEOTIDE SEQUENCE</scope>
    <source>
        <strain evidence="4">HUAS 11-8</strain>
    </source>
</reference>
<evidence type="ECO:0000313" key="4">
    <source>
        <dbReference type="EMBL" id="WAL63255.1"/>
    </source>
</evidence>
<gene>
    <name evidence="4" type="ORF">ORV05_19720</name>
</gene>
<dbReference type="RefSeq" id="WP_268441069.1">
    <property type="nucleotide sequence ID" value="NZ_CP113836.1"/>
</dbReference>
<dbReference type="InterPro" id="IPR008972">
    <property type="entry name" value="Cupredoxin"/>
</dbReference>
<keyword evidence="5" id="KW-1185">Reference proteome</keyword>
<proteinExistence type="inferred from homology"/>
<accession>A0ABY7ATH8</accession>
<evidence type="ECO:0000259" key="3">
    <source>
        <dbReference type="Pfam" id="PF07732"/>
    </source>
</evidence>